<dbReference type="PANTHER" id="PTHR34309">
    <property type="entry name" value="SLR1406 PROTEIN"/>
    <property type="match status" value="1"/>
</dbReference>
<keyword evidence="2" id="KW-1185">Reference proteome</keyword>
<dbReference type="EMBL" id="QYUQ01000002">
    <property type="protein sequence ID" value="RJG04006.1"/>
    <property type="molecule type" value="Genomic_DNA"/>
</dbReference>
<evidence type="ECO:0000313" key="1">
    <source>
        <dbReference type="EMBL" id="RJG04006.1"/>
    </source>
</evidence>
<dbReference type="Pfam" id="PF03928">
    <property type="entry name" value="HbpS-like"/>
    <property type="match status" value="1"/>
</dbReference>
<organism evidence="1 2">
    <name type="scientific">Noviherbaspirillum sedimenti</name>
    <dbReference type="NCBI Taxonomy" id="2320865"/>
    <lineage>
        <taxon>Bacteria</taxon>
        <taxon>Pseudomonadati</taxon>
        <taxon>Pseudomonadota</taxon>
        <taxon>Betaproteobacteria</taxon>
        <taxon>Burkholderiales</taxon>
        <taxon>Oxalobacteraceae</taxon>
        <taxon>Noviherbaspirillum</taxon>
    </lineage>
</organism>
<dbReference type="InterPro" id="IPR038084">
    <property type="entry name" value="PduO/GlcC-like_sf"/>
</dbReference>
<evidence type="ECO:0000313" key="2">
    <source>
        <dbReference type="Proteomes" id="UP000266327"/>
    </source>
</evidence>
<dbReference type="InterPro" id="IPR005624">
    <property type="entry name" value="PduO/GlcC-like"/>
</dbReference>
<dbReference type="Proteomes" id="UP000266327">
    <property type="component" value="Unassembled WGS sequence"/>
</dbReference>
<reference evidence="2" key="1">
    <citation type="submission" date="2018-09" db="EMBL/GenBank/DDBJ databases">
        <authorList>
            <person name="Zhu H."/>
        </authorList>
    </citation>
    <scope>NUCLEOTIDE SEQUENCE [LARGE SCALE GENOMIC DNA]</scope>
    <source>
        <strain evidence="2">K1S02-23</strain>
    </source>
</reference>
<dbReference type="InterPro" id="IPR052517">
    <property type="entry name" value="GlcG_carb_metab_protein"/>
</dbReference>
<dbReference type="Gene3D" id="3.30.450.150">
    <property type="entry name" value="Haem-degrading domain"/>
    <property type="match status" value="1"/>
</dbReference>
<gene>
    <name evidence="1" type="ORF">D3878_22435</name>
</gene>
<name>A0A3A3GNV7_9BURK</name>
<dbReference type="SUPFAM" id="SSF143744">
    <property type="entry name" value="GlcG-like"/>
    <property type="match status" value="1"/>
</dbReference>
<dbReference type="PANTHER" id="PTHR34309:SF10">
    <property type="entry name" value="SLR1406 PROTEIN"/>
    <property type="match status" value="1"/>
</dbReference>
<dbReference type="AlphaFoldDB" id="A0A3A3GNV7"/>
<proteinExistence type="predicted"/>
<protein>
    <submittedName>
        <fullName evidence="1">Heme-binding protein</fullName>
    </submittedName>
</protein>
<comment type="caution">
    <text evidence="1">The sequence shown here is derived from an EMBL/GenBank/DDBJ whole genome shotgun (WGS) entry which is preliminary data.</text>
</comment>
<accession>A0A3A3GNV7</accession>
<sequence>MGMLHQTRNNYMLNKTSLSLRDAIYLVDAARSAAEALKLPVSIVVVDASTYMQAMVRMDGAPLMSAQGAFDKARTSAEGGHPTTFFEKPLNEGRFSMLKLPHTPIEGGLPVMVNGECVGAVGVAGAPPHLDAKIAESAISLFQINSGEHQ</sequence>